<keyword evidence="1" id="KW-0233">DNA recombination</keyword>
<comment type="catalytic activity">
    <reaction evidence="1">
        <text>S-ubiquitinyl-[E2 ubiquitin-conjugating enzyme]-L-cysteine + [acceptor protein]-L-lysine = [E2 ubiquitin-conjugating enzyme]-L-cysteine + N(6)-ubiquitinyl-[acceptor protein]-L-lysine.</text>
        <dbReference type="EC" id="2.3.2.27"/>
    </reaction>
</comment>
<evidence type="ECO:0000313" key="3">
    <source>
        <dbReference type="EMBL" id="GMK59863.1"/>
    </source>
</evidence>
<dbReference type="GO" id="GO:0008270">
    <property type="term" value="F:zinc ion binding"/>
    <property type="evidence" value="ECO:0007669"/>
    <property type="project" value="UniProtKB-KW"/>
</dbReference>
<dbReference type="Gene3D" id="3.30.40.10">
    <property type="entry name" value="Zinc/RING finger domain, C3HC4 (zinc finger)"/>
    <property type="match status" value="1"/>
</dbReference>
<dbReference type="Gene3D" id="3.90.1150.220">
    <property type="match status" value="1"/>
</dbReference>
<sequence>MVVPTDLHRVFNQSLLSRRAMTDDTLLEMYKRSVKAVSSTDPDFAPPFRADADGVTAFLGEVTTLLEPLGMLVKRGADEETGRRWTALVNAEGAGDVARLATDLTPLEIGFVRTLIAAIVESYPANSVGSRAAVGLVRDLPGPMTKSAAEALLKALVARGWLAVSERGRYSLAPRGMLELDAYLRGEYDDYVQACRRCNRLVMTGVACATCDAHYHGYCYGMVTQRHAPCLECKTPFADPPPTPLGEKAVGRAQDGFERVSKRRRSGREGDEEEEDSQAAGSMERRAVEEEEDEDELEEDEGRPHQPRRSQLQVETVIPDSFVDPDGDEDDEDGDENDGRLYHY</sequence>
<accession>A0AAD3TZQ3</accession>
<gene>
    <name evidence="3" type="ORF">CspeluHIS016_0900800</name>
</gene>
<keyword evidence="1" id="KW-0227">DNA damage</keyword>
<keyword evidence="1" id="KW-0833">Ubl conjugation pathway</keyword>
<keyword evidence="1" id="KW-0479">Metal-binding</keyword>
<organism evidence="3 4">
    <name type="scientific">Cutaneotrichosporon spelunceum</name>
    <dbReference type="NCBI Taxonomy" id="1672016"/>
    <lineage>
        <taxon>Eukaryota</taxon>
        <taxon>Fungi</taxon>
        <taxon>Dikarya</taxon>
        <taxon>Basidiomycota</taxon>
        <taxon>Agaricomycotina</taxon>
        <taxon>Tremellomycetes</taxon>
        <taxon>Trichosporonales</taxon>
        <taxon>Trichosporonaceae</taxon>
        <taxon>Cutaneotrichosporon</taxon>
    </lineage>
</organism>
<proteinExistence type="inferred from homology"/>
<evidence type="ECO:0000256" key="1">
    <source>
        <dbReference type="RuleBase" id="RU368018"/>
    </source>
</evidence>
<dbReference type="EMBL" id="BTCM01000009">
    <property type="protein sequence ID" value="GMK59863.1"/>
    <property type="molecule type" value="Genomic_DNA"/>
</dbReference>
<protein>
    <recommendedName>
        <fullName evidence="1">Non-structural maintenance of chromosomes element 1 homolog</fullName>
        <ecNumber evidence="1">2.3.2.27</ecNumber>
    </recommendedName>
</protein>
<dbReference type="Gene3D" id="1.10.10.10">
    <property type="entry name" value="Winged helix-like DNA-binding domain superfamily/Winged helix DNA-binding domain"/>
    <property type="match status" value="1"/>
</dbReference>
<feature type="compositionally biased region" description="Acidic residues" evidence="2">
    <location>
        <begin position="323"/>
        <end position="336"/>
    </location>
</feature>
<comment type="subunit">
    <text evidence="1">Component of the Smc5-Smc6 complex.</text>
</comment>
<dbReference type="PANTHER" id="PTHR20973">
    <property type="entry name" value="NON-SMC ELEMENT 1-RELATED"/>
    <property type="match status" value="1"/>
</dbReference>
<dbReference type="GO" id="GO:0030915">
    <property type="term" value="C:Smc5-Smc6 complex"/>
    <property type="evidence" value="ECO:0007669"/>
    <property type="project" value="UniProtKB-UniRule"/>
</dbReference>
<evidence type="ECO:0000313" key="4">
    <source>
        <dbReference type="Proteomes" id="UP001222932"/>
    </source>
</evidence>
<comment type="caution">
    <text evidence="3">The sequence shown here is derived from an EMBL/GenBank/DDBJ whole genome shotgun (WGS) entry which is preliminary data.</text>
</comment>
<dbReference type="GO" id="GO:0005634">
    <property type="term" value="C:nucleus"/>
    <property type="evidence" value="ECO:0007669"/>
    <property type="project" value="UniProtKB-SubCell"/>
</dbReference>
<dbReference type="EC" id="2.3.2.27" evidence="1"/>
<reference evidence="3" key="2">
    <citation type="submission" date="2023-06" db="EMBL/GenBank/DDBJ databases">
        <authorList>
            <person name="Kobayashi Y."/>
            <person name="Kayamori A."/>
            <person name="Aoki K."/>
            <person name="Shiwa Y."/>
            <person name="Fujita N."/>
            <person name="Sugita T."/>
            <person name="Iwasaki W."/>
            <person name="Tanaka N."/>
            <person name="Takashima M."/>
        </authorList>
    </citation>
    <scope>NUCLEOTIDE SEQUENCE</scope>
    <source>
        <strain evidence="3">HIS016</strain>
    </source>
</reference>
<dbReference type="Proteomes" id="UP001222932">
    <property type="component" value="Unassembled WGS sequence"/>
</dbReference>
<dbReference type="InterPro" id="IPR011513">
    <property type="entry name" value="Nse1"/>
</dbReference>
<dbReference type="InterPro" id="IPR013083">
    <property type="entry name" value="Znf_RING/FYVE/PHD"/>
</dbReference>
<dbReference type="InterPro" id="IPR036388">
    <property type="entry name" value="WH-like_DNA-bd_sf"/>
</dbReference>
<dbReference type="AlphaFoldDB" id="A0AAD3TZQ3"/>
<keyword evidence="1" id="KW-0539">Nucleus</keyword>
<reference evidence="3" key="1">
    <citation type="journal article" date="2023" name="BMC Genomics">
        <title>Chromosome-level genome assemblies of Cutaneotrichosporon spp. (Trichosporonales, Basidiomycota) reveal imbalanced evolution between nucleotide sequences and chromosome synteny.</title>
        <authorList>
            <person name="Kobayashi Y."/>
            <person name="Kayamori A."/>
            <person name="Aoki K."/>
            <person name="Shiwa Y."/>
            <person name="Matsutani M."/>
            <person name="Fujita N."/>
            <person name="Sugita T."/>
            <person name="Iwasaki W."/>
            <person name="Tanaka N."/>
            <person name="Takashima M."/>
        </authorList>
    </citation>
    <scope>NUCLEOTIDE SEQUENCE</scope>
    <source>
        <strain evidence="3">HIS016</strain>
    </source>
</reference>
<dbReference type="GO" id="GO:0000724">
    <property type="term" value="P:double-strand break repair via homologous recombination"/>
    <property type="evidence" value="ECO:0007669"/>
    <property type="project" value="TreeGrafter"/>
</dbReference>
<feature type="compositionally biased region" description="Acidic residues" evidence="2">
    <location>
        <begin position="289"/>
        <end position="301"/>
    </location>
</feature>
<keyword evidence="1" id="KW-0234">DNA repair</keyword>
<keyword evidence="1" id="KW-0862">Zinc</keyword>
<comment type="function">
    <text evidence="1">Acts in a DNA repair pathway for removal of UV-induced DNA damage that is distinct from classical nucleotide excision repair and in repair of ionizing radiation damage. Functions in homologous recombination repair of DNA double strand breaks and in recovery of stalled replication forks.</text>
</comment>
<comment type="subcellular location">
    <subcellularLocation>
        <location evidence="1">Nucleus</location>
    </subcellularLocation>
</comment>
<feature type="region of interest" description="Disordered" evidence="2">
    <location>
        <begin position="242"/>
        <end position="344"/>
    </location>
</feature>
<evidence type="ECO:0000256" key="2">
    <source>
        <dbReference type="SAM" id="MobiDB-lite"/>
    </source>
</evidence>
<keyword evidence="1" id="KW-0863">Zinc-finger</keyword>
<dbReference type="Pfam" id="PF07574">
    <property type="entry name" value="SMC_Nse1"/>
    <property type="match status" value="1"/>
</dbReference>
<keyword evidence="4" id="KW-1185">Reference proteome</keyword>
<name>A0AAD3TZQ3_9TREE</name>
<comment type="similarity">
    <text evidence="1">Belongs to the NSE1 family.</text>
</comment>
<dbReference type="PANTHER" id="PTHR20973:SF0">
    <property type="entry name" value="NON-STRUCTURAL MAINTENANCE OF CHROMOSOMES ELEMENT 1 HOMOLOG"/>
    <property type="match status" value="1"/>
</dbReference>
<dbReference type="GO" id="GO:0061630">
    <property type="term" value="F:ubiquitin protein ligase activity"/>
    <property type="evidence" value="ECO:0007669"/>
    <property type="project" value="UniProtKB-EC"/>
</dbReference>
<keyword evidence="1" id="KW-0808">Transferase</keyword>